<evidence type="ECO:0000256" key="1">
    <source>
        <dbReference type="SAM" id="Phobius"/>
    </source>
</evidence>
<keyword evidence="3" id="KW-1185">Reference proteome</keyword>
<organism evidence="2 3">
    <name type="scientific">Amborella trichopoda</name>
    <dbReference type="NCBI Taxonomy" id="13333"/>
    <lineage>
        <taxon>Eukaryota</taxon>
        <taxon>Viridiplantae</taxon>
        <taxon>Streptophyta</taxon>
        <taxon>Embryophyta</taxon>
        <taxon>Tracheophyta</taxon>
        <taxon>Spermatophyta</taxon>
        <taxon>Magnoliopsida</taxon>
        <taxon>Amborellales</taxon>
        <taxon>Amborellaceae</taxon>
        <taxon>Amborella</taxon>
    </lineage>
</organism>
<dbReference type="Proteomes" id="UP000017836">
    <property type="component" value="Unassembled WGS sequence"/>
</dbReference>
<accession>W1PVX5</accession>
<evidence type="ECO:0000313" key="2">
    <source>
        <dbReference type="EMBL" id="ERN11450.1"/>
    </source>
</evidence>
<protein>
    <submittedName>
        <fullName evidence="2">Uncharacterized protein</fullName>
    </submittedName>
</protein>
<proteinExistence type="predicted"/>
<sequence length="60" mass="7002">MAFTSLMSVCMLEALKCALWFGLGLLVVRRLRSRFKDILEAIKMYREKLIDLGSKWFNST</sequence>
<name>W1PVX5_AMBTC</name>
<gene>
    <name evidence="2" type="ORF">AMTR_s00022p00069330</name>
</gene>
<dbReference type="Gramene" id="ERN11450">
    <property type="protein sequence ID" value="ERN11450"/>
    <property type="gene ID" value="AMTR_s00022p00069330"/>
</dbReference>
<keyword evidence="1" id="KW-0812">Transmembrane</keyword>
<dbReference type="AlphaFoldDB" id="W1PVX5"/>
<evidence type="ECO:0000313" key="3">
    <source>
        <dbReference type="Proteomes" id="UP000017836"/>
    </source>
</evidence>
<dbReference type="HOGENOM" id="CLU_2944753_0_0_1"/>
<reference evidence="3" key="1">
    <citation type="journal article" date="2013" name="Science">
        <title>The Amborella genome and the evolution of flowering plants.</title>
        <authorList>
            <consortium name="Amborella Genome Project"/>
        </authorList>
    </citation>
    <scope>NUCLEOTIDE SEQUENCE [LARGE SCALE GENOMIC DNA]</scope>
</reference>
<dbReference type="EMBL" id="KI392687">
    <property type="protein sequence ID" value="ERN11450.1"/>
    <property type="molecule type" value="Genomic_DNA"/>
</dbReference>
<feature type="transmembrane region" description="Helical" evidence="1">
    <location>
        <begin position="6"/>
        <end position="28"/>
    </location>
</feature>
<keyword evidence="1" id="KW-1133">Transmembrane helix</keyword>
<keyword evidence="1" id="KW-0472">Membrane</keyword>